<evidence type="ECO:0000313" key="1">
    <source>
        <dbReference type="EMBL" id="NYT28738.1"/>
    </source>
</evidence>
<organism evidence="1 2">
    <name type="scientific">Candidatus Thiodubiliella endoseptemdiera</name>
    <dbReference type="NCBI Taxonomy" id="2738886"/>
    <lineage>
        <taxon>Bacteria</taxon>
        <taxon>Pseudomonadati</taxon>
        <taxon>Pseudomonadota</taxon>
        <taxon>Gammaproteobacteria</taxon>
        <taxon>Candidatus Pseudothioglobaceae</taxon>
        <taxon>Candidatus Thiodubiliella</taxon>
    </lineage>
</organism>
<proteinExistence type="predicted"/>
<protein>
    <recommendedName>
        <fullName evidence="3">Reverse transcriptase zinc-binding domain-containing protein</fullName>
    </recommendedName>
</protein>
<sequence length="340" mass="38563">MGAGLHGKNGLNPTACIHLLQVYVIPILTYGLEILLPSRTELQTLEIFYRKILKQILSIPTNTADPAVYILAGVIPIESRIHKLALGMYANICRTTNSIEREIAERQLGMKAINDNSWFSKLKQILAIYELPSSHNILDLPPTKNAWKKMVNKAVNEYWIEHIKKMSTYFKSLDYLNASNYSNGKAHAALASVQTSARDIARLPVKLRLMTGTYYLQSNKAAFNQNRIDPTCLVCQMEPETLEHFLLDCNVLAETREPYISELNVLIKECHPCVKCNTTNTFILNLRSILDPSTVCCGCDCNCLKTLYTFEHVTRRLCFALNTKRNNILKTLPNNRRKGL</sequence>
<reference evidence="1 2" key="1">
    <citation type="submission" date="2020-05" db="EMBL/GenBank/DDBJ databases">
        <title>Horizontal transmission and recombination maintain forever young bacterial symbiont genomes.</title>
        <authorList>
            <person name="Russell S.L."/>
            <person name="Pepper-Tunick E."/>
            <person name="Svedberg J."/>
            <person name="Byrne A."/>
            <person name="Ruelas Castillo J."/>
            <person name="Vollmers C."/>
            <person name="Beinart R.A."/>
            <person name="Corbett-Detig R."/>
        </authorList>
    </citation>
    <scope>NUCLEOTIDE SEQUENCE [LARGE SCALE GENOMIC DNA]</scope>
    <source>
        <strain evidence="1">455</strain>
    </source>
</reference>
<dbReference type="Proteomes" id="UP000568751">
    <property type="component" value="Unassembled WGS sequence"/>
</dbReference>
<comment type="caution">
    <text evidence="1">The sequence shown here is derived from an EMBL/GenBank/DDBJ whole genome shotgun (WGS) entry which is preliminary data.</text>
</comment>
<gene>
    <name evidence="1" type="ORF">H0A76_13345</name>
</gene>
<dbReference type="EMBL" id="JACCHT010000022">
    <property type="protein sequence ID" value="NYT28738.1"/>
    <property type="molecule type" value="Genomic_DNA"/>
</dbReference>
<dbReference type="AlphaFoldDB" id="A0A853F5E9"/>
<accession>A0A853F5E9</accession>
<name>A0A853F5E9_9GAMM</name>
<evidence type="ECO:0000313" key="2">
    <source>
        <dbReference type="Proteomes" id="UP000568751"/>
    </source>
</evidence>
<evidence type="ECO:0008006" key="3">
    <source>
        <dbReference type="Google" id="ProtNLM"/>
    </source>
</evidence>